<accession>A0A5C6MSH3</accession>
<sequence>CYLLDGISKGAWLNRSSIIFAGNDKWSVDPRVSIVSSVGDKHEYSLQITKVDITDDGLYTCSIQSERSPRPKLLNLIVKGCKSWLEFNPRGMDLTSSDGPVQSMKAGIQPCFASYQGETAFTKPTHGEYRDFVTDEMQQGSGSVMPPRLLGCCSIVH</sequence>
<evidence type="ECO:0000313" key="2">
    <source>
        <dbReference type="EMBL" id="TWW58026.1"/>
    </source>
</evidence>
<feature type="domain" description="Ig-like" evidence="1">
    <location>
        <begin position="1"/>
        <end position="75"/>
    </location>
</feature>
<proteinExistence type="predicted"/>
<dbReference type="SUPFAM" id="SSF48726">
    <property type="entry name" value="Immunoglobulin"/>
    <property type="match status" value="1"/>
</dbReference>
<organism evidence="2 3">
    <name type="scientific">Takifugu flavidus</name>
    <name type="common">sansaifugu</name>
    <dbReference type="NCBI Taxonomy" id="433684"/>
    <lineage>
        <taxon>Eukaryota</taxon>
        <taxon>Metazoa</taxon>
        <taxon>Chordata</taxon>
        <taxon>Craniata</taxon>
        <taxon>Vertebrata</taxon>
        <taxon>Euteleostomi</taxon>
        <taxon>Actinopterygii</taxon>
        <taxon>Neopterygii</taxon>
        <taxon>Teleostei</taxon>
        <taxon>Neoteleostei</taxon>
        <taxon>Acanthomorphata</taxon>
        <taxon>Eupercaria</taxon>
        <taxon>Tetraodontiformes</taxon>
        <taxon>Tetradontoidea</taxon>
        <taxon>Tetraodontidae</taxon>
        <taxon>Takifugu</taxon>
    </lineage>
</organism>
<name>A0A5C6MSH3_9TELE</name>
<protein>
    <submittedName>
        <fullName evidence="2">Neuronal growth regulator 1</fullName>
    </submittedName>
</protein>
<dbReference type="AlphaFoldDB" id="A0A5C6MSH3"/>
<reference evidence="2 3" key="1">
    <citation type="submission" date="2019-04" db="EMBL/GenBank/DDBJ databases">
        <title>Chromosome genome assembly for Takifugu flavidus.</title>
        <authorList>
            <person name="Xiao S."/>
        </authorList>
    </citation>
    <scope>NUCLEOTIDE SEQUENCE [LARGE SCALE GENOMIC DNA]</scope>
    <source>
        <strain evidence="2">HTHZ2018</strain>
        <tissue evidence="2">Muscle</tissue>
    </source>
</reference>
<dbReference type="InterPro" id="IPR013783">
    <property type="entry name" value="Ig-like_fold"/>
</dbReference>
<evidence type="ECO:0000313" key="3">
    <source>
        <dbReference type="Proteomes" id="UP000324091"/>
    </source>
</evidence>
<keyword evidence="3" id="KW-1185">Reference proteome</keyword>
<dbReference type="InterPro" id="IPR036179">
    <property type="entry name" value="Ig-like_dom_sf"/>
</dbReference>
<dbReference type="PROSITE" id="PS50835">
    <property type="entry name" value="IG_LIKE"/>
    <property type="match status" value="1"/>
</dbReference>
<dbReference type="EMBL" id="RHFK02000020">
    <property type="protein sequence ID" value="TWW58026.1"/>
    <property type="molecule type" value="Genomic_DNA"/>
</dbReference>
<dbReference type="Proteomes" id="UP000324091">
    <property type="component" value="Chromosome 7"/>
</dbReference>
<feature type="non-terminal residue" evidence="2">
    <location>
        <position position="1"/>
    </location>
</feature>
<dbReference type="InterPro" id="IPR007110">
    <property type="entry name" value="Ig-like_dom"/>
</dbReference>
<gene>
    <name evidence="2" type="ORF">D4764_07G0007450</name>
</gene>
<evidence type="ECO:0000259" key="1">
    <source>
        <dbReference type="PROSITE" id="PS50835"/>
    </source>
</evidence>
<comment type="caution">
    <text evidence="2">The sequence shown here is derived from an EMBL/GenBank/DDBJ whole genome shotgun (WGS) entry which is preliminary data.</text>
</comment>
<dbReference type="Gene3D" id="2.60.40.10">
    <property type="entry name" value="Immunoglobulins"/>
    <property type="match status" value="1"/>
</dbReference>